<dbReference type="Proteomes" id="UP000467124">
    <property type="component" value="Unassembled WGS sequence"/>
</dbReference>
<organism evidence="1 2">
    <name type="scientific">Nocardiopsis alba</name>
    <dbReference type="NCBI Taxonomy" id="53437"/>
    <lineage>
        <taxon>Bacteria</taxon>
        <taxon>Bacillati</taxon>
        <taxon>Actinomycetota</taxon>
        <taxon>Actinomycetes</taxon>
        <taxon>Streptosporangiales</taxon>
        <taxon>Nocardiopsidaceae</taxon>
        <taxon>Nocardiopsis</taxon>
    </lineage>
</organism>
<dbReference type="EMBL" id="WWHY01000001">
    <property type="protein sequence ID" value="MYR33290.1"/>
    <property type="molecule type" value="Genomic_DNA"/>
</dbReference>
<dbReference type="AlphaFoldDB" id="A0A7K2ITI7"/>
<accession>A0A7K2ITI7</accession>
<evidence type="ECO:0000313" key="1">
    <source>
        <dbReference type="EMBL" id="MYR33290.1"/>
    </source>
</evidence>
<reference evidence="1 2" key="1">
    <citation type="journal article" date="2019" name="Nat. Commun.">
        <title>The antimicrobial potential of Streptomyces from insect microbiomes.</title>
        <authorList>
            <person name="Chevrette M.G."/>
            <person name="Carlson C.M."/>
            <person name="Ortega H.E."/>
            <person name="Thomas C."/>
            <person name="Ananiev G.E."/>
            <person name="Barns K.J."/>
            <person name="Book A.J."/>
            <person name="Cagnazzo J."/>
            <person name="Carlos C."/>
            <person name="Flanigan W."/>
            <person name="Grubbs K.J."/>
            <person name="Horn H.A."/>
            <person name="Hoffmann F.M."/>
            <person name="Klassen J.L."/>
            <person name="Knack J.J."/>
            <person name="Lewin G.R."/>
            <person name="McDonald B.R."/>
            <person name="Muller L."/>
            <person name="Melo W.G.P."/>
            <person name="Pinto-Tomas A.A."/>
            <person name="Schmitz A."/>
            <person name="Wendt-Pienkowski E."/>
            <person name="Wildman S."/>
            <person name="Zhao M."/>
            <person name="Zhang F."/>
            <person name="Bugni T.S."/>
            <person name="Andes D.R."/>
            <person name="Pupo M.T."/>
            <person name="Currie C.R."/>
        </authorList>
    </citation>
    <scope>NUCLEOTIDE SEQUENCE [LARGE SCALE GENOMIC DNA]</scope>
    <source>
        <strain evidence="1 2">SID5840</strain>
    </source>
</reference>
<comment type="caution">
    <text evidence="1">The sequence shown here is derived from an EMBL/GenBank/DDBJ whole genome shotgun (WGS) entry which is preliminary data.</text>
</comment>
<sequence length="412" mass="45704">MGVIRQVASASEFDRPAMSWEGIDHALNRVRGEAARVALDLAELDRHGAYRLIQGADLTGETRRRWEPEIARVQRLWKSHEAFSAVVERAAHVRGSGGEDPRAELDLLLTGASVALPTGENVAPAEAVARMTGDYEAVTETVSAIETAWDVLQPRLGELEAMWKEVCTLSDMVELPADAHEGLRENLERIGETVHGDPLALVVDDGVDTSALLLLRDALDRTRGELRDALRMRDSYEESVRRLTWAIDDVEQAALRTERLRARVVEKISSPEASERLDPVPGLRAAVAEMDELRDRGDWRELGSRLGRIQQAVHDVEDALREQGRVLTELLQRRAELRGRLDSCRALAARLGLDGHRRLVAPYVRAHWELWSAPSDLRAATTALTVYDRTLRELANGRDPDGEAGDRDGASG</sequence>
<gene>
    <name evidence="1" type="ORF">GTW20_13715</name>
</gene>
<proteinExistence type="predicted"/>
<evidence type="ECO:0000313" key="2">
    <source>
        <dbReference type="Proteomes" id="UP000467124"/>
    </source>
</evidence>
<name>A0A7K2ITI7_9ACTN</name>
<protein>
    <submittedName>
        <fullName evidence="1">Uncharacterized protein</fullName>
    </submittedName>
</protein>